<dbReference type="Proteomes" id="UP000030302">
    <property type="component" value="Chromosome"/>
</dbReference>
<sequence length="389" mass="43343">MQEKMGQEPTAPSPSAASSFARVSLLIYLLLIIYASWYPFAGWRDLGLTAFAYLTAPLPHYWTVFDVWTNVAGYLPLGMLMVLSLPRWRHWSPYWAVLLATLAGVLISGSMEAVQTFLPTRVASNLDLMTNSAGALLGAVLGAILRPRFGPDSRLLQLRERWFNREASQGMVVVALWPLAQIYPLSHLFGFGQVTSMLSNWLSDLLEQPVDLQGWITNDFQFSADQYWLTETIITACGLTGAALTFLIVLRQQAPKLPLSLLLVFVTLMTKTLATALLFAPDNALVWFTPGSFGGLLIGGLMLGGLAYAPQLAQRRLAALTLIIGLVLVNVMPDNPYYVETVQTWTQGKFLNFNGVAQFLAMLWPFCTLWFLLHPMHKRRASEPQRDSR</sequence>
<name>A0A0A1FGN9_9BURK</name>
<feature type="transmembrane region" description="Helical" evidence="1">
    <location>
        <begin position="20"/>
        <end position="40"/>
    </location>
</feature>
<feature type="transmembrane region" description="Helical" evidence="1">
    <location>
        <begin position="257"/>
        <end position="279"/>
    </location>
</feature>
<protein>
    <submittedName>
        <fullName evidence="3">Putative transmembrane protein</fullName>
    </submittedName>
</protein>
<keyword evidence="1" id="KW-1133">Transmembrane helix</keyword>
<organism evidence="3 4">
    <name type="scientific">Collimonas arenae</name>
    <dbReference type="NCBI Taxonomy" id="279058"/>
    <lineage>
        <taxon>Bacteria</taxon>
        <taxon>Pseudomonadati</taxon>
        <taxon>Pseudomonadota</taxon>
        <taxon>Betaproteobacteria</taxon>
        <taxon>Burkholderiales</taxon>
        <taxon>Oxalobacteraceae</taxon>
        <taxon>Collimonas</taxon>
    </lineage>
</organism>
<feature type="transmembrane region" description="Helical" evidence="1">
    <location>
        <begin position="94"/>
        <end position="111"/>
    </location>
</feature>
<feature type="transmembrane region" description="Helical" evidence="1">
    <location>
        <begin position="285"/>
        <end position="309"/>
    </location>
</feature>
<evidence type="ECO:0000313" key="3">
    <source>
        <dbReference type="EMBL" id="AIY43953.1"/>
    </source>
</evidence>
<dbReference type="AlphaFoldDB" id="A0A0A1FGN9"/>
<keyword evidence="1 3" id="KW-0812">Transmembrane</keyword>
<evidence type="ECO:0000256" key="1">
    <source>
        <dbReference type="SAM" id="Phobius"/>
    </source>
</evidence>
<feature type="transmembrane region" description="Helical" evidence="1">
    <location>
        <begin position="316"/>
        <end position="333"/>
    </location>
</feature>
<keyword evidence="1" id="KW-0472">Membrane</keyword>
<accession>A0A0A1FGN9</accession>
<reference evidence="4" key="1">
    <citation type="journal article" date="2014" name="Soil Biol. Biochem.">
        <title>Structure and function of bacterial communities in ageing soils: Insights from the Mendocino ecological staircase.</title>
        <authorList>
            <person name="Uroz S."/>
            <person name="Tech J.J."/>
            <person name="Sawaya N.A."/>
            <person name="Frey-Klett P."/>
            <person name="Leveau J.H.J."/>
        </authorList>
    </citation>
    <scope>NUCLEOTIDE SEQUENCE [LARGE SCALE GENOMIC DNA]</scope>
    <source>
        <strain evidence="4">Cal35</strain>
    </source>
</reference>
<feature type="transmembrane region" description="Helical" evidence="1">
    <location>
        <begin position="170"/>
        <end position="191"/>
    </location>
</feature>
<dbReference type="Pfam" id="PF04892">
    <property type="entry name" value="VanZ"/>
    <property type="match status" value="1"/>
</dbReference>
<dbReference type="STRING" id="279058.LT85_4795"/>
<feature type="transmembrane region" description="Helical" evidence="1">
    <location>
        <begin position="60"/>
        <end position="82"/>
    </location>
</feature>
<keyword evidence="4" id="KW-1185">Reference proteome</keyword>
<proteinExistence type="predicted"/>
<dbReference type="EMBL" id="CP009962">
    <property type="protein sequence ID" value="AIY43953.1"/>
    <property type="molecule type" value="Genomic_DNA"/>
</dbReference>
<feature type="transmembrane region" description="Helical" evidence="1">
    <location>
        <begin position="353"/>
        <end position="373"/>
    </location>
</feature>
<feature type="transmembrane region" description="Helical" evidence="1">
    <location>
        <begin position="131"/>
        <end position="149"/>
    </location>
</feature>
<evidence type="ECO:0000313" key="4">
    <source>
        <dbReference type="Proteomes" id="UP000030302"/>
    </source>
</evidence>
<evidence type="ECO:0000259" key="2">
    <source>
        <dbReference type="Pfam" id="PF04892"/>
    </source>
</evidence>
<dbReference type="HOGENOM" id="CLU_057832_0_0_4"/>
<feature type="transmembrane region" description="Helical" evidence="1">
    <location>
        <begin position="227"/>
        <end position="250"/>
    </location>
</feature>
<gene>
    <name evidence="3" type="ORF">LT85_4795</name>
</gene>
<dbReference type="KEGG" id="care:LT85_4795"/>
<dbReference type="InterPro" id="IPR006976">
    <property type="entry name" value="VanZ-like"/>
</dbReference>
<feature type="domain" description="VanZ-like" evidence="2">
    <location>
        <begin position="26"/>
        <end position="145"/>
    </location>
</feature>